<accession>A0A970BBB6</accession>
<dbReference type="Proteomes" id="UP000653472">
    <property type="component" value="Unassembled WGS sequence"/>
</dbReference>
<dbReference type="PANTHER" id="PTHR11409">
    <property type="entry name" value="ADENOSINE DEAMINASE"/>
    <property type="match status" value="1"/>
</dbReference>
<comment type="similarity">
    <text evidence="2">Belongs to the metallo-dependent hydrolases superfamily. Adenosine and AMP deaminases family.</text>
</comment>
<dbReference type="InterPro" id="IPR001365">
    <property type="entry name" value="A_deaminase_dom"/>
</dbReference>
<dbReference type="GO" id="GO:0046872">
    <property type="term" value="F:metal ion binding"/>
    <property type="evidence" value="ECO:0007669"/>
    <property type="project" value="UniProtKB-KW"/>
</dbReference>
<feature type="domain" description="Adenosine deaminase" evidence="8">
    <location>
        <begin position="169"/>
        <end position="460"/>
    </location>
</feature>
<dbReference type="Pfam" id="PF00962">
    <property type="entry name" value="A_deaminase"/>
    <property type="match status" value="1"/>
</dbReference>
<evidence type="ECO:0000256" key="2">
    <source>
        <dbReference type="ARBA" id="ARBA00006676"/>
    </source>
</evidence>
<keyword evidence="7" id="KW-0732">Signal</keyword>
<evidence type="ECO:0000259" key="8">
    <source>
        <dbReference type="Pfam" id="PF00962"/>
    </source>
</evidence>
<feature type="signal peptide" evidence="7">
    <location>
        <begin position="1"/>
        <end position="31"/>
    </location>
</feature>
<evidence type="ECO:0000313" key="10">
    <source>
        <dbReference type="Proteomes" id="UP000653472"/>
    </source>
</evidence>
<dbReference type="SUPFAM" id="SSF51556">
    <property type="entry name" value="Metallo-dependent hydrolases"/>
    <property type="match status" value="1"/>
</dbReference>
<dbReference type="AlphaFoldDB" id="A0A970BBB6"/>
<dbReference type="GO" id="GO:0043103">
    <property type="term" value="P:hypoxanthine salvage"/>
    <property type="evidence" value="ECO:0007669"/>
    <property type="project" value="TreeGrafter"/>
</dbReference>
<evidence type="ECO:0000256" key="5">
    <source>
        <dbReference type="ARBA" id="ARBA00022801"/>
    </source>
</evidence>
<dbReference type="EC" id="3.5.4.4" evidence="3"/>
<feature type="chain" id="PRO_5037307712" description="adenosine deaminase" evidence="7">
    <location>
        <begin position="32"/>
        <end position="519"/>
    </location>
</feature>
<dbReference type="GO" id="GO:0046103">
    <property type="term" value="P:inosine biosynthetic process"/>
    <property type="evidence" value="ECO:0007669"/>
    <property type="project" value="TreeGrafter"/>
</dbReference>
<dbReference type="Gene3D" id="3.20.20.140">
    <property type="entry name" value="Metal-dependent hydrolases"/>
    <property type="match status" value="1"/>
</dbReference>
<name>A0A970BBB6_9GAMM</name>
<comment type="caution">
    <text evidence="9">The sequence shown here is derived from an EMBL/GenBank/DDBJ whole genome shotgun (WGS) entry which is preliminary data.</text>
</comment>
<comment type="cofactor">
    <cofactor evidence="1">
        <name>Zn(2+)</name>
        <dbReference type="ChEBI" id="CHEBI:29105"/>
    </cofactor>
</comment>
<reference evidence="9" key="1">
    <citation type="submission" date="2020-03" db="EMBL/GenBank/DDBJ databases">
        <title>Solimonas marina sp. nov., isolated from deep seawater of the Pacific Ocean.</title>
        <authorList>
            <person name="Liu X."/>
            <person name="Lai Q."/>
            <person name="Sun F."/>
            <person name="Gai Y."/>
            <person name="Li G."/>
            <person name="Shao Z."/>
        </authorList>
    </citation>
    <scope>NUCLEOTIDE SEQUENCE</scope>
    <source>
        <strain evidence="9">C16B3</strain>
    </source>
</reference>
<keyword evidence="10" id="KW-1185">Reference proteome</keyword>
<keyword evidence="5" id="KW-0378">Hydrolase</keyword>
<gene>
    <name evidence="9" type="ORF">G7Y82_18110</name>
</gene>
<organism evidence="9 10">
    <name type="scientific">Solimonas marina</name>
    <dbReference type="NCBI Taxonomy" id="2714601"/>
    <lineage>
        <taxon>Bacteria</taxon>
        <taxon>Pseudomonadati</taxon>
        <taxon>Pseudomonadota</taxon>
        <taxon>Gammaproteobacteria</taxon>
        <taxon>Nevskiales</taxon>
        <taxon>Nevskiaceae</taxon>
        <taxon>Solimonas</taxon>
    </lineage>
</organism>
<dbReference type="PANTHER" id="PTHR11409:SF43">
    <property type="entry name" value="ADENOSINE DEAMINASE"/>
    <property type="match status" value="1"/>
</dbReference>
<evidence type="ECO:0000256" key="6">
    <source>
        <dbReference type="ARBA" id="ARBA00022833"/>
    </source>
</evidence>
<evidence type="ECO:0000256" key="1">
    <source>
        <dbReference type="ARBA" id="ARBA00001947"/>
    </source>
</evidence>
<dbReference type="EMBL" id="JAAVXB010000013">
    <property type="protein sequence ID" value="NKF24231.1"/>
    <property type="molecule type" value="Genomic_DNA"/>
</dbReference>
<evidence type="ECO:0000256" key="3">
    <source>
        <dbReference type="ARBA" id="ARBA00012784"/>
    </source>
</evidence>
<keyword evidence="4" id="KW-0479">Metal-binding</keyword>
<dbReference type="GO" id="GO:0006154">
    <property type="term" value="P:adenosine catabolic process"/>
    <property type="evidence" value="ECO:0007669"/>
    <property type="project" value="TreeGrafter"/>
</dbReference>
<dbReference type="GO" id="GO:0004000">
    <property type="term" value="F:adenosine deaminase activity"/>
    <property type="evidence" value="ECO:0007669"/>
    <property type="project" value="TreeGrafter"/>
</dbReference>
<proteinExistence type="inferred from homology"/>
<sequence length="519" mass="57055">MSNPFRSARVARVALATLCAAGLLATELAHADDAADREARVAKRMAAVKDQTARLRVFLQQMPKGGDLHNHLVGSVYAEDFMRWADEDNYCVKLDDKGLVAPPCKAGEVSAHGLSQKDPALYEQAIDAMSMRNFVPGVGYLSGHDRFFSVFGKFMPLAATRLGDTVVATLRQAAQDHVGYVELMVNPSNAYVFAPKVAKMPWTPGDYAADYARIEGQLPQLVAEARAEFDAADALVRRELHCGTPQADEACRVQYRYLSYVDRAQPQPFAFAEMALGYAVVQADPRFVGINIVDPEDNPTALADYRVHMDMFRFFSQRAPQVKKTLHAGELTLGLVPQADLRFHIRDAVAAGALRIGHGVDIAYEDDAPALLAKMAHDHIAVEINLTSNDVILGVKGHDHPLQLYLHAGVPVVLSTDDEGVSRSDMTYEYIRAVQEQGLDYPTLKQIARNGLSYAFIAGDSLWQADGHTPVKVCASSLKTLHADAGCAAFLRDNDKARLQWLQERDSAVFETNVLKQKF</sequence>
<dbReference type="GO" id="GO:0005829">
    <property type="term" value="C:cytosol"/>
    <property type="evidence" value="ECO:0007669"/>
    <property type="project" value="TreeGrafter"/>
</dbReference>
<dbReference type="RefSeq" id="WP_168149558.1">
    <property type="nucleotide sequence ID" value="NZ_JAAVXB010000013.1"/>
</dbReference>
<evidence type="ECO:0000313" key="9">
    <source>
        <dbReference type="EMBL" id="NKF24231.1"/>
    </source>
</evidence>
<evidence type="ECO:0000256" key="7">
    <source>
        <dbReference type="SAM" id="SignalP"/>
    </source>
</evidence>
<dbReference type="InterPro" id="IPR032466">
    <property type="entry name" value="Metal_Hydrolase"/>
</dbReference>
<protein>
    <recommendedName>
        <fullName evidence="3">adenosine deaminase</fullName>
        <ecNumber evidence="3">3.5.4.4</ecNumber>
    </recommendedName>
</protein>
<dbReference type="InterPro" id="IPR006330">
    <property type="entry name" value="Ado/ade_deaminase"/>
</dbReference>
<evidence type="ECO:0000256" key="4">
    <source>
        <dbReference type="ARBA" id="ARBA00022723"/>
    </source>
</evidence>
<keyword evidence="6" id="KW-0862">Zinc</keyword>